<feature type="compositionally biased region" description="Basic and acidic residues" evidence="2">
    <location>
        <begin position="642"/>
        <end position="651"/>
    </location>
</feature>
<dbReference type="GO" id="GO:0090090">
    <property type="term" value="P:negative regulation of canonical Wnt signaling pathway"/>
    <property type="evidence" value="ECO:0007669"/>
    <property type="project" value="TreeGrafter"/>
</dbReference>
<feature type="region of interest" description="Disordered" evidence="2">
    <location>
        <begin position="493"/>
        <end position="512"/>
    </location>
</feature>
<evidence type="ECO:0000259" key="3">
    <source>
        <dbReference type="Pfam" id="PF10506"/>
    </source>
</evidence>
<dbReference type="Proteomes" id="UP000291022">
    <property type="component" value="Unassembled WGS sequence"/>
</dbReference>
<sequence>NKRLQQTERERDLLEKKLAKAQCEQSHLMREHEDVQERTTLRYEERITELHSIIAELNKKIDRLQGTTIREEDEYSELRSELSQSQHEVNEDSRSMDQDQTSVSIPENQSTMVTADMDNCSDLNSELQRVLTGLENVVCCRKKSSCSLSVAEVDRHIEQLTTASEHCDLAIKTVEEIEGVLGRDLYPNLAEERSRWEKELAGLREENESLTAMLCSKEEELNRTKATMNAIREERDRLRRRVRELQTRLQSVQATGPSSPGRLTPANRPVNPSTGELSTSSSSNDIPIAKIAERVKLSKTRSESSSSDRPVLGSEISSIGVSSSVAEHLAHSLQDCSNIQEIFQTLYSHGSAISESKIREFEVETERLNSRIEHLKSQNDLLTITLEECKSNAERMSMLVGKYESNATALRLALQYRLGTRRPRVRMRVRGAGAGGGLAGDQSGDENITQMLKRAHDCRKTAENAAKALLMKLDGSCGGAFAVAGCSVQPWESLSSNSHTSTTSSTASSCDTEFTKEDEQRLKDYIQQLRNDRAAVKLTMLELESIHIDPLSYDVKPRGDSQRLDLENAVLMQELMAMKEEMAELKAQLYLLEKEKKALELKLSTREAQEQAYLVHIEHLKSEVEEQKEQRLRSLSSSSGGGKDKPGKECADAASPALSLAELRTTCSDSELAAEFANAIRREKKLKARVQELVSALERLTKSSEIRHQQSAEFVNDLKRANSNLVAAYEKAKKKHQNKLKKLESQMMAMVERHETQVRMLKQRIALLEEENSRPHTNETSL</sequence>
<name>A0A452SBA1_URSAM</name>
<accession>A0A452SBA1</accession>
<feature type="compositionally biased region" description="Basic and acidic residues" evidence="2">
    <location>
        <begin position="88"/>
        <end position="97"/>
    </location>
</feature>
<dbReference type="InterPro" id="IPR040171">
    <property type="entry name" value="USBP1-like"/>
</dbReference>
<dbReference type="Gene3D" id="6.10.250.3110">
    <property type="match status" value="1"/>
</dbReference>
<organism evidence="4 5">
    <name type="scientific">Ursus americanus</name>
    <name type="common">American black bear</name>
    <name type="synonym">Euarctos americanus</name>
    <dbReference type="NCBI Taxonomy" id="9643"/>
    <lineage>
        <taxon>Eukaryota</taxon>
        <taxon>Metazoa</taxon>
        <taxon>Chordata</taxon>
        <taxon>Craniata</taxon>
        <taxon>Vertebrata</taxon>
        <taxon>Euteleostomi</taxon>
        <taxon>Mammalia</taxon>
        <taxon>Eutheria</taxon>
        <taxon>Laurasiatheria</taxon>
        <taxon>Carnivora</taxon>
        <taxon>Caniformia</taxon>
        <taxon>Ursidae</taxon>
        <taxon>Ursus</taxon>
    </lineage>
</organism>
<dbReference type="GeneTree" id="ENSGT00530000063974"/>
<evidence type="ECO:0000313" key="4">
    <source>
        <dbReference type="Ensembl" id="ENSUAMP00000029576.1"/>
    </source>
</evidence>
<dbReference type="Ensembl" id="ENSUAMT00000032999.1">
    <property type="protein sequence ID" value="ENSUAMP00000029576.1"/>
    <property type="gene ID" value="ENSUAMG00000022419.1"/>
</dbReference>
<dbReference type="GO" id="GO:0005737">
    <property type="term" value="C:cytoplasm"/>
    <property type="evidence" value="ECO:0007669"/>
    <property type="project" value="TreeGrafter"/>
</dbReference>
<dbReference type="Pfam" id="PF10506">
    <property type="entry name" value="USHBP1_PDZ-bd"/>
    <property type="match status" value="2"/>
</dbReference>
<protein>
    <submittedName>
        <fullName evidence="4">MCC regulator of WNT signaling pathway</fullName>
    </submittedName>
</protein>
<keyword evidence="1" id="KW-0175">Coiled coil</keyword>
<gene>
    <name evidence="4" type="primary">MCC</name>
</gene>
<reference evidence="4" key="3">
    <citation type="submission" date="2025-09" db="UniProtKB">
        <authorList>
            <consortium name="Ensembl"/>
        </authorList>
    </citation>
    <scope>IDENTIFICATION</scope>
</reference>
<reference evidence="5" key="1">
    <citation type="submission" date="2016-06" db="EMBL/GenBank/DDBJ databases">
        <title>De novo assembly and RNA-Seq shows season-dependent expression and editing in black bear kidneys.</title>
        <authorList>
            <person name="Korstanje R."/>
            <person name="Srivastava A."/>
            <person name="Sarsani V.K."/>
            <person name="Sheehan S.M."/>
            <person name="Seger R.L."/>
            <person name="Barter M.E."/>
            <person name="Lindqvist C."/>
            <person name="Brody L.C."/>
            <person name="Mullikin J.C."/>
        </authorList>
    </citation>
    <scope>NUCLEOTIDE SEQUENCE [LARGE SCALE GENOMIC DNA]</scope>
</reference>
<feature type="compositionally biased region" description="Low complexity" evidence="2">
    <location>
        <begin position="493"/>
        <end position="509"/>
    </location>
</feature>
<feature type="coiled-coil region" evidence="1">
    <location>
        <begin position="358"/>
        <end position="392"/>
    </location>
</feature>
<feature type="domain" description="Harmonin-binding protein USHBP1 PDZ-binding" evidence="3">
    <location>
        <begin position="685"/>
        <end position="751"/>
    </location>
</feature>
<feature type="region of interest" description="Disordered" evidence="2">
    <location>
        <begin position="626"/>
        <end position="651"/>
    </location>
</feature>
<dbReference type="PANTHER" id="PTHR23347:SF4">
    <property type="entry name" value="COLORECTAL MUTANT CANCER PROTEIN"/>
    <property type="match status" value="1"/>
</dbReference>
<feature type="region of interest" description="Disordered" evidence="2">
    <location>
        <begin position="246"/>
        <end position="285"/>
    </location>
</feature>
<evidence type="ECO:0000313" key="5">
    <source>
        <dbReference type="Proteomes" id="UP000291022"/>
    </source>
</evidence>
<feature type="region of interest" description="Disordered" evidence="2">
    <location>
        <begin position="80"/>
        <end position="104"/>
    </location>
</feature>
<feature type="coiled-coil region" evidence="1">
    <location>
        <begin position="683"/>
        <end position="771"/>
    </location>
</feature>
<evidence type="ECO:0000256" key="1">
    <source>
        <dbReference type="SAM" id="Coils"/>
    </source>
</evidence>
<reference evidence="4" key="2">
    <citation type="submission" date="2025-08" db="UniProtKB">
        <authorList>
            <consortium name="Ensembl"/>
        </authorList>
    </citation>
    <scope>IDENTIFICATION</scope>
</reference>
<feature type="coiled-coil region" evidence="1">
    <location>
        <begin position="561"/>
        <end position="602"/>
    </location>
</feature>
<dbReference type="AlphaFoldDB" id="A0A452SBA1"/>
<keyword evidence="5" id="KW-1185">Reference proteome</keyword>
<dbReference type="PANTHER" id="PTHR23347">
    <property type="entry name" value="COLORECTAL MUTANT CANCER PROTEIN MCC PROTEIN -RELATED"/>
    <property type="match status" value="1"/>
</dbReference>
<evidence type="ECO:0000256" key="2">
    <source>
        <dbReference type="SAM" id="MobiDB-lite"/>
    </source>
</evidence>
<dbReference type="InterPro" id="IPR019536">
    <property type="entry name" value="USHBP1_PDZ-bd"/>
</dbReference>
<proteinExistence type="predicted"/>
<feature type="domain" description="Harmonin-binding protein USHBP1 PDZ-binding" evidence="3">
    <location>
        <begin position="367"/>
        <end position="416"/>
    </location>
</feature>